<sequence>MGVAKNEGGIQMKYGFLGKEAIEKKALFGKNTQKKCSFPA</sequence>
<organism evidence="1 2">
    <name type="scientific">Runella defluvii</name>
    <dbReference type="NCBI Taxonomy" id="370973"/>
    <lineage>
        <taxon>Bacteria</taxon>
        <taxon>Pseudomonadati</taxon>
        <taxon>Bacteroidota</taxon>
        <taxon>Cytophagia</taxon>
        <taxon>Cytophagales</taxon>
        <taxon>Spirosomataceae</taxon>
        <taxon>Runella</taxon>
    </lineage>
</organism>
<protein>
    <submittedName>
        <fullName evidence="1">Uncharacterized protein</fullName>
    </submittedName>
</protein>
<comment type="caution">
    <text evidence="1">The sequence shown here is derived from an EMBL/GenBank/DDBJ whole genome shotgun (WGS) entry which is preliminary data.</text>
</comment>
<dbReference type="AlphaFoldDB" id="A0A7W5ZS82"/>
<dbReference type="Proteomes" id="UP000541352">
    <property type="component" value="Unassembled WGS sequence"/>
</dbReference>
<reference evidence="1 2" key="1">
    <citation type="submission" date="2020-08" db="EMBL/GenBank/DDBJ databases">
        <title>Genomic Encyclopedia of Type Strains, Phase IV (KMG-IV): sequencing the most valuable type-strain genomes for metagenomic binning, comparative biology and taxonomic classification.</title>
        <authorList>
            <person name="Goeker M."/>
        </authorList>
    </citation>
    <scope>NUCLEOTIDE SEQUENCE [LARGE SCALE GENOMIC DNA]</scope>
    <source>
        <strain evidence="1 2">DSM 17976</strain>
    </source>
</reference>
<dbReference type="EMBL" id="JACIBY010000028">
    <property type="protein sequence ID" value="MBB3842169.1"/>
    <property type="molecule type" value="Genomic_DNA"/>
</dbReference>
<keyword evidence="2" id="KW-1185">Reference proteome</keyword>
<name>A0A7W5ZS82_9BACT</name>
<gene>
    <name evidence="1" type="ORF">FHS57_006200</name>
</gene>
<accession>A0A7W5ZS82</accession>
<evidence type="ECO:0000313" key="2">
    <source>
        <dbReference type="Proteomes" id="UP000541352"/>
    </source>
</evidence>
<evidence type="ECO:0000313" key="1">
    <source>
        <dbReference type="EMBL" id="MBB3842169.1"/>
    </source>
</evidence>
<proteinExistence type="predicted"/>